<evidence type="ECO:0000256" key="2">
    <source>
        <dbReference type="ARBA" id="ARBA00022448"/>
    </source>
</evidence>
<feature type="domain" description="Solute-binding protein family 5" evidence="6">
    <location>
        <begin position="152"/>
        <end position="521"/>
    </location>
</feature>
<dbReference type="InterPro" id="IPR000914">
    <property type="entry name" value="SBP_5_dom"/>
</dbReference>
<comment type="similarity">
    <text evidence="1">Belongs to the bacterial solute-binding protein 5 family.</text>
</comment>
<dbReference type="PANTHER" id="PTHR30290">
    <property type="entry name" value="PERIPLASMIC BINDING COMPONENT OF ABC TRANSPORTER"/>
    <property type="match status" value="1"/>
</dbReference>
<dbReference type="EMBL" id="BAABRU010000044">
    <property type="protein sequence ID" value="GAA5531333.1"/>
    <property type="molecule type" value="Genomic_DNA"/>
</dbReference>
<name>A0ABP9X7I9_9CHLR</name>
<feature type="compositionally biased region" description="Low complexity" evidence="4">
    <location>
        <begin position="23"/>
        <end position="34"/>
    </location>
</feature>
<dbReference type="Pfam" id="PF00496">
    <property type="entry name" value="SBP_bac_5"/>
    <property type="match status" value="1"/>
</dbReference>
<dbReference type="CDD" id="cd08513">
    <property type="entry name" value="PBP2_thermophilic_Hb8_like"/>
    <property type="match status" value="1"/>
</dbReference>
<feature type="signal peptide" evidence="5">
    <location>
        <begin position="1"/>
        <end position="19"/>
    </location>
</feature>
<accession>A0ABP9X7I9</accession>
<dbReference type="Gene3D" id="3.10.105.10">
    <property type="entry name" value="Dipeptide-binding Protein, Domain 3"/>
    <property type="match status" value="1"/>
</dbReference>
<feature type="chain" id="PRO_5046336704" description="Solute-binding protein family 5 domain-containing protein" evidence="5">
    <location>
        <begin position="20"/>
        <end position="617"/>
    </location>
</feature>
<dbReference type="Gene3D" id="3.40.190.10">
    <property type="entry name" value="Periplasmic binding protein-like II"/>
    <property type="match status" value="1"/>
</dbReference>
<dbReference type="PROSITE" id="PS51257">
    <property type="entry name" value="PROKAR_LIPOPROTEIN"/>
    <property type="match status" value="1"/>
</dbReference>
<evidence type="ECO:0000313" key="7">
    <source>
        <dbReference type="EMBL" id="GAA5531333.1"/>
    </source>
</evidence>
<evidence type="ECO:0000259" key="6">
    <source>
        <dbReference type="Pfam" id="PF00496"/>
    </source>
</evidence>
<organism evidence="7 8">
    <name type="scientific">Herpetosiphon gulosus</name>
    <dbReference type="NCBI Taxonomy" id="1973496"/>
    <lineage>
        <taxon>Bacteria</taxon>
        <taxon>Bacillati</taxon>
        <taxon>Chloroflexota</taxon>
        <taxon>Chloroflexia</taxon>
        <taxon>Herpetosiphonales</taxon>
        <taxon>Herpetosiphonaceae</taxon>
        <taxon>Herpetosiphon</taxon>
    </lineage>
</organism>
<evidence type="ECO:0000256" key="5">
    <source>
        <dbReference type="SAM" id="SignalP"/>
    </source>
</evidence>
<reference evidence="7 8" key="1">
    <citation type="submission" date="2024-02" db="EMBL/GenBank/DDBJ databases">
        <title>Herpetosiphon gulosus NBRC 112829.</title>
        <authorList>
            <person name="Ichikawa N."/>
            <person name="Katano-Makiyama Y."/>
            <person name="Hidaka K."/>
        </authorList>
    </citation>
    <scope>NUCLEOTIDE SEQUENCE [LARGE SCALE GENOMIC DNA]</scope>
    <source>
        <strain evidence="7 8">NBRC 112829</strain>
    </source>
</reference>
<dbReference type="RefSeq" id="WP_345724896.1">
    <property type="nucleotide sequence ID" value="NZ_BAABRU010000044.1"/>
</dbReference>
<keyword evidence="8" id="KW-1185">Reference proteome</keyword>
<proteinExistence type="inferred from homology"/>
<dbReference type="Proteomes" id="UP001428290">
    <property type="component" value="Unassembled WGS sequence"/>
</dbReference>
<dbReference type="InterPro" id="IPR030678">
    <property type="entry name" value="Peptide/Ni-bd"/>
</dbReference>
<evidence type="ECO:0000256" key="3">
    <source>
        <dbReference type="ARBA" id="ARBA00022729"/>
    </source>
</evidence>
<dbReference type="PANTHER" id="PTHR30290:SF9">
    <property type="entry name" value="OLIGOPEPTIDE-BINDING PROTEIN APPA"/>
    <property type="match status" value="1"/>
</dbReference>
<sequence length="617" mass="67020">MFERSKRLAAIVLTGAILAACGSSTSTTQPTTGSNEATAVVEPGTDTGSQPSSDGIVIIGMSQSPDTLFGMESQSSATTQVLNSVQPACVTTLSYDYQSVCFAELPTFENGGAVEEMVKVDQSYTGPFVIDNELITDTSVLTGPIELPQVKVTWKLIDGITWEDGTPVTADDFLFAAELYANPGTKVASRFTIEHTAKYEKVDDQTFSWYGVPGYQDSTYFLNYAGGALGPEPKHVLGNVDAATIGGSDYASKPLAYGPYKIDEYVPQERVTLSANPNYWGAKQGLPKISNVIYKFVTSEDQILQQLQSGEIDVVGQIGLSLGQAPSLDELQAGAEFDIQYVPATVWEHIDFAVERGDGVATPFADANVRQAVAYAINRQEIIDQVLFGKTVAMNSFMPDDHWAYPSDSSVINPYVFDPNKAIQLLNEAGWVAGDDGILVKDGQPFTIEFFTTEGNATRQSVAQLVQEYLRDVGIDAELKFVPGTDALFKNGEEGILAGRRYDMALYAWVSGPEPSTPLYLCSQVPTAANGYAGQNNTGYCNPDYDKVALESQSIIERAGRLPLLSQAQQIFNRDLPTLPLYQRINVGAARKTISGFKLDPTSQQDFYNIETWELAQ</sequence>
<evidence type="ECO:0000256" key="1">
    <source>
        <dbReference type="ARBA" id="ARBA00005695"/>
    </source>
</evidence>
<dbReference type="PIRSF" id="PIRSF002741">
    <property type="entry name" value="MppA"/>
    <property type="match status" value="1"/>
</dbReference>
<protein>
    <recommendedName>
        <fullName evidence="6">Solute-binding protein family 5 domain-containing protein</fullName>
    </recommendedName>
</protein>
<keyword evidence="2" id="KW-0813">Transport</keyword>
<gene>
    <name evidence="7" type="ORF">Hgul01_05158</name>
</gene>
<dbReference type="SUPFAM" id="SSF53850">
    <property type="entry name" value="Periplasmic binding protein-like II"/>
    <property type="match status" value="1"/>
</dbReference>
<keyword evidence="3 5" id="KW-0732">Signal</keyword>
<dbReference type="InterPro" id="IPR039424">
    <property type="entry name" value="SBP_5"/>
</dbReference>
<evidence type="ECO:0000256" key="4">
    <source>
        <dbReference type="SAM" id="MobiDB-lite"/>
    </source>
</evidence>
<feature type="region of interest" description="Disordered" evidence="4">
    <location>
        <begin position="23"/>
        <end position="53"/>
    </location>
</feature>
<evidence type="ECO:0000313" key="8">
    <source>
        <dbReference type="Proteomes" id="UP001428290"/>
    </source>
</evidence>
<comment type="caution">
    <text evidence="7">The sequence shown here is derived from an EMBL/GenBank/DDBJ whole genome shotgun (WGS) entry which is preliminary data.</text>
</comment>